<dbReference type="Pfam" id="PF00059">
    <property type="entry name" value="Lectin_C"/>
    <property type="match status" value="1"/>
</dbReference>
<keyword evidence="4" id="KW-1185">Reference proteome</keyword>
<dbReference type="Proteomes" id="UP000005408">
    <property type="component" value="Unassembled WGS sequence"/>
</dbReference>
<dbReference type="CDD" id="cd00037">
    <property type="entry name" value="CLECT"/>
    <property type="match status" value="1"/>
</dbReference>
<proteinExistence type="predicted"/>
<evidence type="ECO:0000256" key="1">
    <source>
        <dbReference type="SAM" id="SignalP"/>
    </source>
</evidence>
<dbReference type="InterPro" id="IPR001304">
    <property type="entry name" value="C-type_lectin-like"/>
</dbReference>
<dbReference type="InterPro" id="IPR016187">
    <property type="entry name" value="CTDL_fold"/>
</dbReference>
<organism evidence="3 4">
    <name type="scientific">Magallana gigas</name>
    <name type="common">Pacific oyster</name>
    <name type="synonym">Crassostrea gigas</name>
    <dbReference type="NCBI Taxonomy" id="29159"/>
    <lineage>
        <taxon>Eukaryota</taxon>
        <taxon>Metazoa</taxon>
        <taxon>Spiralia</taxon>
        <taxon>Lophotrochozoa</taxon>
        <taxon>Mollusca</taxon>
        <taxon>Bivalvia</taxon>
        <taxon>Autobranchia</taxon>
        <taxon>Pteriomorphia</taxon>
        <taxon>Ostreida</taxon>
        <taxon>Ostreoidea</taxon>
        <taxon>Ostreidae</taxon>
        <taxon>Magallana</taxon>
    </lineage>
</organism>
<feature type="domain" description="C-type lectin" evidence="2">
    <location>
        <begin position="100"/>
        <end position="223"/>
    </location>
</feature>
<dbReference type="Gene3D" id="3.10.100.10">
    <property type="entry name" value="Mannose-Binding Protein A, subunit A"/>
    <property type="match status" value="1"/>
</dbReference>
<dbReference type="InterPro" id="IPR016186">
    <property type="entry name" value="C-type_lectin-like/link_sf"/>
</dbReference>
<sequence length="236" mass="26704">MLLTTYAALFLVVYIIRNEATVFKNVFAIQTYYYPKSSCHQISNIKSKTRCLGTCIISVDRNVMISHDESTSTCMCCNDITGSDITGPNWKSYVPRRLPCADGYATYYLMPYQICLKYFPGPVSYSTAQANCHAQDADLIKVDSQEKYDIFKDYHGPIAKNVAIEVWVQGEKVGDQWQFDDGTPMPNICPINIWGENADQVHMRAKSSNSFNCSDAANARLCNYSCEYHFLSSFNN</sequence>
<dbReference type="SMART" id="SM00034">
    <property type="entry name" value="CLECT"/>
    <property type="match status" value="1"/>
</dbReference>
<reference evidence="3" key="1">
    <citation type="submission" date="2022-08" db="UniProtKB">
        <authorList>
            <consortium name="EnsemblMetazoa"/>
        </authorList>
    </citation>
    <scope>IDENTIFICATION</scope>
    <source>
        <strain evidence="3">05x7-T-G4-1.051#20</strain>
    </source>
</reference>
<keyword evidence="1" id="KW-0732">Signal</keyword>
<dbReference type="AlphaFoldDB" id="A0A8W8NTR7"/>
<name>A0A8W8NTR7_MAGGI</name>
<evidence type="ECO:0000259" key="2">
    <source>
        <dbReference type="SMART" id="SM00034"/>
    </source>
</evidence>
<feature type="chain" id="PRO_5036451429" description="C-type lectin domain-containing protein" evidence="1">
    <location>
        <begin position="21"/>
        <end position="236"/>
    </location>
</feature>
<feature type="signal peptide" evidence="1">
    <location>
        <begin position="1"/>
        <end position="20"/>
    </location>
</feature>
<evidence type="ECO:0000313" key="4">
    <source>
        <dbReference type="Proteomes" id="UP000005408"/>
    </source>
</evidence>
<dbReference type="SUPFAM" id="SSF56436">
    <property type="entry name" value="C-type lectin-like"/>
    <property type="match status" value="1"/>
</dbReference>
<protein>
    <recommendedName>
        <fullName evidence="2">C-type lectin domain-containing protein</fullName>
    </recommendedName>
</protein>
<accession>A0A8W8NTR7</accession>
<dbReference type="EnsemblMetazoa" id="G8107.3">
    <property type="protein sequence ID" value="G8107.3:cds"/>
    <property type="gene ID" value="G8107"/>
</dbReference>
<evidence type="ECO:0000313" key="3">
    <source>
        <dbReference type="EnsemblMetazoa" id="G8107.3:cds"/>
    </source>
</evidence>